<dbReference type="Gene3D" id="3.40.50.620">
    <property type="entry name" value="HUPs"/>
    <property type="match status" value="2"/>
</dbReference>
<keyword evidence="4" id="KW-1185">Reference proteome</keyword>
<dbReference type="InterPro" id="IPR006016">
    <property type="entry name" value="UspA"/>
</dbReference>
<evidence type="ECO:0000256" key="1">
    <source>
        <dbReference type="ARBA" id="ARBA00008791"/>
    </source>
</evidence>
<dbReference type="PRINTS" id="PR01438">
    <property type="entry name" value="UNVRSLSTRESS"/>
</dbReference>
<feature type="domain" description="UspA" evidence="2">
    <location>
        <begin position="8"/>
        <end position="144"/>
    </location>
</feature>
<proteinExistence type="inferred from homology"/>
<evidence type="ECO:0000313" key="3">
    <source>
        <dbReference type="EMBL" id="RKS75497.1"/>
    </source>
</evidence>
<protein>
    <submittedName>
        <fullName evidence="3">Nucleotide-binding universal stress UspA family protein</fullName>
    </submittedName>
</protein>
<dbReference type="AlphaFoldDB" id="A0A420XQI0"/>
<dbReference type="RefSeq" id="WP_183061893.1">
    <property type="nucleotide sequence ID" value="NZ_RBWV01000011.1"/>
</dbReference>
<dbReference type="PANTHER" id="PTHR46553:SF3">
    <property type="entry name" value="ADENINE NUCLEOTIDE ALPHA HYDROLASES-LIKE SUPERFAMILY PROTEIN"/>
    <property type="match status" value="1"/>
</dbReference>
<feature type="domain" description="UspA" evidence="2">
    <location>
        <begin position="152"/>
        <end position="289"/>
    </location>
</feature>
<accession>A0A420XQI0</accession>
<dbReference type="InterPro" id="IPR006015">
    <property type="entry name" value="Universal_stress_UspA"/>
</dbReference>
<dbReference type="PANTHER" id="PTHR46553">
    <property type="entry name" value="ADENINE NUCLEOTIDE ALPHA HYDROLASES-LIKE SUPERFAMILY PROTEIN"/>
    <property type="match status" value="1"/>
</dbReference>
<dbReference type="EMBL" id="RBWV01000011">
    <property type="protein sequence ID" value="RKS75497.1"/>
    <property type="molecule type" value="Genomic_DNA"/>
</dbReference>
<organism evidence="3 4">
    <name type="scientific">Motilibacter peucedani</name>
    <dbReference type="NCBI Taxonomy" id="598650"/>
    <lineage>
        <taxon>Bacteria</taxon>
        <taxon>Bacillati</taxon>
        <taxon>Actinomycetota</taxon>
        <taxon>Actinomycetes</taxon>
        <taxon>Motilibacterales</taxon>
        <taxon>Motilibacteraceae</taxon>
        <taxon>Motilibacter</taxon>
    </lineage>
</organism>
<dbReference type="InterPro" id="IPR014729">
    <property type="entry name" value="Rossmann-like_a/b/a_fold"/>
</dbReference>
<sequence length="307" mass="31436">MAVGATDLLVAVDGSADSGHALEWAAREAALRQCGLVVLSAVQPPYSGWAGGGSTFGPQLEAAGLRTSQVLEEAAARVRELEPRVEVTTQQVLDGAAHAILEAAPGVAQVVVGAHGHGRLERLLAGSVSMHVVAHCEQPVVVVRPAASPDGPVLVGLDGSAASSEALAYAVEAAVLHGRPLLAVHAWEDYASDGSGAVELSPDVLDERSAEATASVEAELAPWRQRQPQLQAAALAERGHPFEVLRRHSAAASLLVLGSHGHSALGRLVAGSTAMAALYRAECTIAVVRPRSADPVGLLGPTDLDAV</sequence>
<evidence type="ECO:0000259" key="2">
    <source>
        <dbReference type="Pfam" id="PF00582"/>
    </source>
</evidence>
<evidence type="ECO:0000313" key="4">
    <source>
        <dbReference type="Proteomes" id="UP000281955"/>
    </source>
</evidence>
<dbReference type="SUPFAM" id="SSF52402">
    <property type="entry name" value="Adenine nucleotide alpha hydrolases-like"/>
    <property type="match status" value="2"/>
</dbReference>
<reference evidence="3 4" key="1">
    <citation type="submission" date="2018-10" db="EMBL/GenBank/DDBJ databases">
        <title>Genomic Encyclopedia of Archaeal and Bacterial Type Strains, Phase II (KMG-II): from individual species to whole genera.</title>
        <authorList>
            <person name="Goeker M."/>
        </authorList>
    </citation>
    <scope>NUCLEOTIDE SEQUENCE [LARGE SCALE GENOMIC DNA]</scope>
    <source>
        <strain evidence="3 4">RP-AC37</strain>
    </source>
</reference>
<comment type="similarity">
    <text evidence="1">Belongs to the universal stress protein A family.</text>
</comment>
<name>A0A420XQI0_9ACTN</name>
<gene>
    <name evidence="3" type="ORF">CLV35_1967</name>
</gene>
<dbReference type="Pfam" id="PF00582">
    <property type="entry name" value="Usp"/>
    <property type="match status" value="2"/>
</dbReference>
<dbReference type="CDD" id="cd23659">
    <property type="entry name" value="USP_At3g01520-like"/>
    <property type="match status" value="1"/>
</dbReference>
<dbReference type="FunCoup" id="A0A420XQI0">
    <property type="interactions" value="2"/>
</dbReference>
<dbReference type="InParanoid" id="A0A420XQI0"/>
<dbReference type="Proteomes" id="UP000281955">
    <property type="component" value="Unassembled WGS sequence"/>
</dbReference>
<comment type="caution">
    <text evidence="3">The sequence shown here is derived from an EMBL/GenBank/DDBJ whole genome shotgun (WGS) entry which is preliminary data.</text>
</comment>